<proteinExistence type="predicted"/>
<evidence type="ECO:0000256" key="6">
    <source>
        <dbReference type="SAM" id="Phobius"/>
    </source>
</evidence>
<keyword evidence="5 6" id="KW-0472">Membrane</keyword>
<evidence type="ECO:0000256" key="2">
    <source>
        <dbReference type="ARBA" id="ARBA00022475"/>
    </source>
</evidence>
<evidence type="ECO:0000256" key="1">
    <source>
        <dbReference type="ARBA" id="ARBA00004651"/>
    </source>
</evidence>
<feature type="domain" description="Polysaccharide chain length determinant N-terminal" evidence="7">
    <location>
        <begin position="4"/>
        <end position="60"/>
    </location>
</feature>
<sequence>MERDEIYLIDMWRILVREWKWCLAVLVVVLAVTYAFAHLVRRQWEASAWILIGQVGQVPPGQDPKVEPIARVLERLQTAAFQDEVTTSLGLAHDSRTAQLYRKSMKLEPLPYAGPMVRVNVRGDSPAQARQLAEATVARLRAVHRDMESTPLSLAHGRLDEVKAELKEAIADRDRLVQAAGKDEASGKGASLASVMLASRNEDIRNLQMQQSDLVTRLSASFTYETSLPWPVYVPERQAFPNPVLTYGIGLLAGLGLGVFAGVARNAARRRA</sequence>
<evidence type="ECO:0000256" key="5">
    <source>
        <dbReference type="ARBA" id="ARBA00023136"/>
    </source>
</evidence>
<comment type="subcellular location">
    <subcellularLocation>
        <location evidence="1">Cell membrane</location>
        <topology evidence="1">Multi-pass membrane protein</topology>
    </subcellularLocation>
</comment>
<feature type="transmembrane region" description="Helical" evidence="6">
    <location>
        <begin position="21"/>
        <end position="40"/>
    </location>
</feature>
<dbReference type="Proteomes" id="UP000248926">
    <property type="component" value="Unassembled WGS sequence"/>
</dbReference>
<evidence type="ECO:0000256" key="3">
    <source>
        <dbReference type="ARBA" id="ARBA00022692"/>
    </source>
</evidence>
<keyword evidence="9" id="KW-1185">Reference proteome</keyword>
<name>A0A328P8M2_9GAMM</name>
<dbReference type="Pfam" id="PF02706">
    <property type="entry name" value="Wzz"/>
    <property type="match status" value="1"/>
</dbReference>
<evidence type="ECO:0000259" key="7">
    <source>
        <dbReference type="Pfam" id="PF02706"/>
    </source>
</evidence>
<protein>
    <submittedName>
        <fullName evidence="8">Lipopolysaccharide biosynthesis protein</fullName>
    </submittedName>
</protein>
<dbReference type="GO" id="GO:0004713">
    <property type="term" value="F:protein tyrosine kinase activity"/>
    <property type="evidence" value="ECO:0007669"/>
    <property type="project" value="TreeGrafter"/>
</dbReference>
<dbReference type="InterPro" id="IPR050445">
    <property type="entry name" value="Bact_polysacc_biosynth/exp"/>
</dbReference>
<keyword evidence="3 6" id="KW-0812">Transmembrane</keyword>
<feature type="transmembrane region" description="Helical" evidence="6">
    <location>
        <begin position="244"/>
        <end position="264"/>
    </location>
</feature>
<dbReference type="PANTHER" id="PTHR32309">
    <property type="entry name" value="TYROSINE-PROTEIN KINASE"/>
    <property type="match status" value="1"/>
</dbReference>
<gene>
    <name evidence="8" type="ORF">CA260_07080</name>
</gene>
<dbReference type="InterPro" id="IPR003856">
    <property type="entry name" value="LPS_length_determ_N"/>
</dbReference>
<dbReference type="GO" id="GO:0005886">
    <property type="term" value="C:plasma membrane"/>
    <property type="evidence" value="ECO:0007669"/>
    <property type="project" value="UniProtKB-SubCell"/>
</dbReference>
<evidence type="ECO:0000313" key="9">
    <source>
        <dbReference type="Proteomes" id="UP000248926"/>
    </source>
</evidence>
<dbReference type="OrthoDB" id="6006748at2"/>
<keyword evidence="4 6" id="KW-1133">Transmembrane helix</keyword>
<dbReference type="AlphaFoldDB" id="A0A328P8M2"/>
<dbReference type="EMBL" id="NFZS01000001">
    <property type="protein sequence ID" value="RAO78379.1"/>
    <property type="molecule type" value="Genomic_DNA"/>
</dbReference>
<evidence type="ECO:0000256" key="4">
    <source>
        <dbReference type="ARBA" id="ARBA00022989"/>
    </source>
</evidence>
<accession>A0A328P8M2</accession>
<comment type="caution">
    <text evidence="8">The sequence shown here is derived from an EMBL/GenBank/DDBJ whole genome shotgun (WGS) entry which is preliminary data.</text>
</comment>
<reference evidence="8 9" key="1">
    <citation type="journal article" date="2018" name="Genet. Mol. Biol.">
        <title>The genome sequence of Dyella jiangningensis FCAV SCS01 from a lignocellulose-decomposing microbial consortium metagenome reveals potential for biotechnological applications.</title>
        <authorList>
            <person name="Desiderato J.G."/>
            <person name="Alvarenga D.O."/>
            <person name="Constancio M.T.L."/>
            <person name="Alves L.M.C."/>
            <person name="Varani A.M."/>
        </authorList>
    </citation>
    <scope>NUCLEOTIDE SEQUENCE [LARGE SCALE GENOMIC DNA]</scope>
    <source>
        <strain evidence="8 9">FCAV SCS01</strain>
    </source>
</reference>
<dbReference type="PANTHER" id="PTHR32309:SF13">
    <property type="entry name" value="FERRIC ENTEROBACTIN TRANSPORT PROTEIN FEPE"/>
    <property type="match status" value="1"/>
</dbReference>
<keyword evidence="2" id="KW-1003">Cell membrane</keyword>
<organism evidence="8 9">
    <name type="scientific">Dyella jiangningensis</name>
    <dbReference type="NCBI Taxonomy" id="1379159"/>
    <lineage>
        <taxon>Bacteria</taxon>
        <taxon>Pseudomonadati</taxon>
        <taxon>Pseudomonadota</taxon>
        <taxon>Gammaproteobacteria</taxon>
        <taxon>Lysobacterales</taxon>
        <taxon>Rhodanobacteraceae</taxon>
        <taxon>Dyella</taxon>
    </lineage>
</organism>
<evidence type="ECO:0000313" key="8">
    <source>
        <dbReference type="EMBL" id="RAO78379.1"/>
    </source>
</evidence>